<dbReference type="AlphaFoldDB" id="A0A395MEA9"/>
<name>A0A395MEA9_9HYPO</name>
<dbReference type="EMBL" id="PXXK01000313">
    <property type="protein sequence ID" value="RFN46238.1"/>
    <property type="molecule type" value="Genomic_DNA"/>
</dbReference>
<keyword evidence="2" id="KW-1185">Reference proteome</keyword>
<evidence type="ECO:0000313" key="2">
    <source>
        <dbReference type="Proteomes" id="UP000265631"/>
    </source>
</evidence>
<evidence type="ECO:0000313" key="1">
    <source>
        <dbReference type="EMBL" id="RFN46238.1"/>
    </source>
</evidence>
<accession>A0A395MEA9</accession>
<organism evidence="1 2">
    <name type="scientific">Fusarium flagelliforme</name>
    <dbReference type="NCBI Taxonomy" id="2675880"/>
    <lineage>
        <taxon>Eukaryota</taxon>
        <taxon>Fungi</taxon>
        <taxon>Dikarya</taxon>
        <taxon>Ascomycota</taxon>
        <taxon>Pezizomycotina</taxon>
        <taxon>Sordariomycetes</taxon>
        <taxon>Hypocreomycetidae</taxon>
        <taxon>Hypocreales</taxon>
        <taxon>Nectriaceae</taxon>
        <taxon>Fusarium</taxon>
        <taxon>Fusarium incarnatum-equiseti species complex</taxon>
    </lineage>
</organism>
<dbReference type="Proteomes" id="UP000265631">
    <property type="component" value="Unassembled WGS sequence"/>
</dbReference>
<proteinExistence type="predicted"/>
<reference evidence="1 2" key="1">
    <citation type="journal article" date="2018" name="PLoS Pathog.">
        <title>Evolution of structural diversity of trichothecenes, a family of toxins produced by plant pathogenic and entomopathogenic fungi.</title>
        <authorList>
            <person name="Proctor R.H."/>
            <person name="McCormick S.P."/>
            <person name="Kim H.S."/>
            <person name="Cardoza R.E."/>
            <person name="Stanley A.M."/>
            <person name="Lindo L."/>
            <person name="Kelly A."/>
            <person name="Brown D.W."/>
            <person name="Lee T."/>
            <person name="Vaughan M.M."/>
            <person name="Alexander N.J."/>
            <person name="Busman M."/>
            <person name="Gutierrez S."/>
        </authorList>
    </citation>
    <scope>NUCLEOTIDE SEQUENCE [LARGE SCALE GENOMIC DNA]</scope>
    <source>
        <strain evidence="1 2">NRRL 13405</strain>
    </source>
</reference>
<comment type="caution">
    <text evidence="1">The sequence shown here is derived from an EMBL/GenBank/DDBJ whole genome shotgun (WGS) entry which is preliminary data.</text>
</comment>
<sequence>MPGPAFKCQDKVPSDVISVALDRYGNVSKTTLTSADFDPKHVNYVAVLNKEDASKNSTLKLEMEWVEEFSTYNTQQLQSLSCSAWFANYTFDISFQNGTQRVHTNAMEMLEPIRASVPGALMFAQGDNGTLFADDFVLKSGVTLGWAYRANNIYALLDALVSSMGGAVSSYGMDAK</sequence>
<gene>
    <name evidence="1" type="ORF">FIE12Z_9517</name>
</gene>
<protein>
    <submittedName>
        <fullName evidence="1">Uncharacterized protein</fullName>
    </submittedName>
</protein>